<dbReference type="InterPro" id="IPR054520">
    <property type="entry name" value="M_Eco57I_C"/>
</dbReference>
<evidence type="ECO:0000259" key="7">
    <source>
        <dbReference type="Pfam" id="PF07669"/>
    </source>
</evidence>
<keyword evidence="5" id="KW-0949">S-adenosyl-L-methionine</keyword>
<organism evidence="9 10">
    <name type="scientific">Nitrosomonas eutropha</name>
    <dbReference type="NCBI Taxonomy" id="916"/>
    <lineage>
        <taxon>Bacteria</taxon>
        <taxon>Pseudomonadati</taxon>
        <taxon>Pseudomonadota</taxon>
        <taxon>Betaproteobacteria</taxon>
        <taxon>Nitrosomonadales</taxon>
        <taxon>Nitrosomonadaceae</taxon>
        <taxon>Nitrosomonas</taxon>
    </lineage>
</organism>
<evidence type="ECO:0000313" key="10">
    <source>
        <dbReference type="Proteomes" id="UP000183926"/>
    </source>
</evidence>
<sequence length="564" mass="63196">MTTWDRIETERLNLQALLDDQKTSEDRNRMGQFATPTALAREIVAHGVSLLPEGERVRFLDPGIGTGSFYSALRATTSVAQIERATGFEVDPHYYGPAQAFWKDHALGLRHGDFTHAQPEGHARANVIICNPPYVRHHHLNSEAKAYLQHRTEAACGVRISGLSGLYCYFMGLSHPWMEEGGIAGWLIPSEFMDVNYGQQVKQYLLTKVTLLQIHRFDPSDVQFADALVSSAVVWFRNAKPPKDHEVLFSYGGTLATPAMQRHVPAATLQLEPKWTRYPMADGAAAKGHVTLGDLFDVKRGLATGDNSFFIMTRTQIEDQGLPFECFTPVLPSTRYLPSDEILADADGTPILDKQLFLLNTRLSEDEIAHRYPTLKAYLDTGKIGEKPVSGGYLCKSRSPWYAQEKRPAAPFLCTYMGRQKEGKRPFRFFLNHSCATACNTYLLLYPKPSLARILDRDPELKRTIWEFLNAITPEELLGNGRVYGGGLHKMEPRELRNVSVDDLIDRLPQLAPHGQQVELFEPAFLDGNGPSADLPAFISTTNAYELYGLREGETVSEAIVRNR</sequence>
<evidence type="ECO:0000256" key="6">
    <source>
        <dbReference type="ARBA" id="ARBA00047942"/>
    </source>
</evidence>
<feature type="domain" description="Type II methyltransferase M.Eco57I C-terminal" evidence="8">
    <location>
        <begin position="287"/>
        <end position="506"/>
    </location>
</feature>
<dbReference type="AlphaFoldDB" id="A0A1I7H5Z7"/>
<dbReference type="PRINTS" id="PR00507">
    <property type="entry name" value="N12N6MTFRASE"/>
</dbReference>
<dbReference type="PANTHER" id="PTHR33841:SF5">
    <property type="entry name" value="DNA METHYLASE (MODIFICATION METHYLASE) (METHYLTRANSFERASE)-RELATED"/>
    <property type="match status" value="1"/>
</dbReference>
<feature type="domain" description="Type II methyltransferase M.TaqI-like" evidence="7">
    <location>
        <begin position="123"/>
        <end position="222"/>
    </location>
</feature>
<dbReference type="Pfam" id="PF22837">
    <property type="entry name" value="M_Eco57I_C"/>
    <property type="match status" value="1"/>
</dbReference>
<evidence type="ECO:0000256" key="3">
    <source>
        <dbReference type="ARBA" id="ARBA00022603"/>
    </source>
</evidence>
<evidence type="ECO:0000313" key="9">
    <source>
        <dbReference type="EMBL" id="SFU56143.1"/>
    </source>
</evidence>
<dbReference type="EC" id="2.1.1.72" evidence="2"/>
<dbReference type="InterPro" id="IPR029063">
    <property type="entry name" value="SAM-dependent_MTases_sf"/>
</dbReference>
<evidence type="ECO:0000259" key="8">
    <source>
        <dbReference type="Pfam" id="PF22837"/>
    </source>
</evidence>
<dbReference type="Pfam" id="PF07669">
    <property type="entry name" value="Eco57I"/>
    <property type="match status" value="1"/>
</dbReference>
<dbReference type="InterPro" id="IPR050953">
    <property type="entry name" value="N4_N6_ade-DNA_methylase"/>
</dbReference>
<dbReference type="SUPFAM" id="SSF53335">
    <property type="entry name" value="S-adenosyl-L-methionine-dependent methyltransferases"/>
    <property type="match status" value="1"/>
</dbReference>
<dbReference type="Proteomes" id="UP000183926">
    <property type="component" value="Unassembled WGS sequence"/>
</dbReference>
<dbReference type="RefSeq" id="WP_074927985.1">
    <property type="nucleotide sequence ID" value="NZ_FPBL01000004.1"/>
</dbReference>
<accession>A0A1I7H5Z7</accession>
<dbReference type="CDD" id="cd02440">
    <property type="entry name" value="AdoMet_MTases"/>
    <property type="match status" value="1"/>
</dbReference>
<dbReference type="GO" id="GO:0003676">
    <property type="term" value="F:nucleic acid binding"/>
    <property type="evidence" value="ECO:0007669"/>
    <property type="project" value="InterPro"/>
</dbReference>
<evidence type="ECO:0000256" key="2">
    <source>
        <dbReference type="ARBA" id="ARBA00011900"/>
    </source>
</evidence>
<dbReference type="Gene3D" id="3.40.50.150">
    <property type="entry name" value="Vaccinia Virus protein VP39"/>
    <property type="match status" value="1"/>
</dbReference>
<evidence type="ECO:0000256" key="1">
    <source>
        <dbReference type="ARBA" id="ARBA00006594"/>
    </source>
</evidence>
<dbReference type="PROSITE" id="PS00092">
    <property type="entry name" value="N6_MTASE"/>
    <property type="match status" value="1"/>
</dbReference>
<protein>
    <recommendedName>
        <fullName evidence="2">site-specific DNA-methyltransferase (adenine-specific)</fullName>
        <ecNumber evidence="2">2.1.1.72</ecNumber>
    </recommendedName>
</protein>
<comment type="catalytic activity">
    <reaction evidence="6">
        <text>a 2'-deoxyadenosine in DNA + S-adenosyl-L-methionine = an N(6)-methyl-2'-deoxyadenosine in DNA + S-adenosyl-L-homocysteine + H(+)</text>
        <dbReference type="Rhea" id="RHEA:15197"/>
        <dbReference type="Rhea" id="RHEA-COMP:12418"/>
        <dbReference type="Rhea" id="RHEA-COMP:12419"/>
        <dbReference type="ChEBI" id="CHEBI:15378"/>
        <dbReference type="ChEBI" id="CHEBI:57856"/>
        <dbReference type="ChEBI" id="CHEBI:59789"/>
        <dbReference type="ChEBI" id="CHEBI:90615"/>
        <dbReference type="ChEBI" id="CHEBI:90616"/>
        <dbReference type="EC" id="2.1.1.72"/>
    </reaction>
</comment>
<dbReference type="OrthoDB" id="32195at2"/>
<keyword evidence="4" id="KW-0808">Transferase</keyword>
<dbReference type="GO" id="GO:0009007">
    <property type="term" value="F:site-specific DNA-methyltransferase (adenine-specific) activity"/>
    <property type="evidence" value="ECO:0007669"/>
    <property type="project" value="UniProtKB-EC"/>
</dbReference>
<comment type="similarity">
    <text evidence="1">Belongs to the N(4)/N(6)-methyltransferase family.</text>
</comment>
<dbReference type="PANTHER" id="PTHR33841">
    <property type="entry name" value="DNA METHYLTRANSFERASE YEEA-RELATED"/>
    <property type="match status" value="1"/>
</dbReference>
<keyword evidence="3 9" id="KW-0489">Methyltransferase</keyword>
<dbReference type="GO" id="GO:0006304">
    <property type="term" value="P:DNA modification"/>
    <property type="evidence" value="ECO:0007669"/>
    <property type="project" value="InterPro"/>
</dbReference>
<evidence type="ECO:0000256" key="5">
    <source>
        <dbReference type="ARBA" id="ARBA00022691"/>
    </source>
</evidence>
<gene>
    <name evidence="9" type="ORF">SAMN05216339_10489</name>
</gene>
<name>A0A1I7H5Z7_9PROT</name>
<dbReference type="EMBL" id="FPBL01000004">
    <property type="protein sequence ID" value="SFU56143.1"/>
    <property type="molecule type" value="Genomic_DNA"/>
</dbReference>
<dbReference type="InterPro" id="IPR002052">
    <property type="entry name" value="DNA_methylase_N6_adenine_CS"/>
</dbReference>
<reference evidence="9 10" key="1">
    <citation type="submission" date="2016-10" db="EMBL/GenBank/DDBJ databases">
        <authorList>
            <person name="de Groot N.N."/>
        </authorList>
    </citation>
    <scope>NUCLEOTIDE SEQUENCE [LARGE SCALE GENOMIC DNA]</scope>
    <source>
        <strain evidence="9 10">Nm24</strain>
    </source>
</reference>
<evidence type="ECO:0000256" key="4">
    <source>
        <dbReference type="ARBA" id="ARBA00022679"/>
    </source>
</evidence>
<dbReference type="InterPro" id="IPR011639">
    <property type="entry name" value="MethylTrfase_TaqI-like_dom"/>
</dbReference>
<dbReference type="GO" id="GO:0032259">
    <property type="term" value="P:methylation"/>
    <property type="evidence" value="ECO:0007669"/>
    <property type="project" value="UniProtKB-KW"/>
</dbReference>
<proteinExistence type="inferred from homology"/>